<dbReference type="AlphaFoldDB" id="A0AAJ2ZGV8"/>
<evidence type="ECO:0000256" key="1">
    <source>
        <dbReference type="SAM" id="MobiDB-lite"/>
    </source>
</evidence>
<evidence type="ECO:0000313" key="3">
    <source>
        <dbReference type="EMBL" id="NES29662.1"/>
    </source>
</evidence>
<dbReference type="PROSITE" id="PS50995">
    <property type="entry name" value="HTH_MARR_2"/>
    <property type="match status" value="1"/>
</dbReference>
<dbReference type="InterPro" id="IPR036390">
    <property type="entry name" value="WH_DNA-bd_sf"/>
</dbReference>
<dbReference type="GO" id="GO:0006950">
    <property type="term" value="P:response to stress"/>
    <property type="evidence" value="ECO:0007669"/>
    <property type="project" value="TreeGrafter"/>
</dbReference>
<organism evidence="3 6">
    <name type="scientific">Micromonospora terminaliae</name>
    <dbReference type="NCBI Taxonomy" id="1914461"/>
    <lineage>
        <taxon>Bacteria</taxon>
        <taxon>Bacillati</taxon>
        <taxon>Actinomycetota</taxon>
        <taxon>Actinomycetes</taxon>
        <taxon>Micromonosporales</taxon>
        <taxon>Micromonosporaceae</taxon>
        <taxon>Micromonospora</taxon>
    </lineage>
</organism>
<gene>
    <name evidence="3" type="ORF">G3561_19185</name>
    <name evidence="4" type="ORF">GCE86_25860</name>
</gene>
<dbReference type="Gene3D" id="1.10.10.10">
    <property type="entry name" value="Winged helix-like DNA-binding domain superfamily/Winged helix DNA-binding domain"/>
    <property type="match status" value="1"/>
</dbReference>
<keyword evidence="5" id="KW-1185">Reference proteome</keyword>
<dbReference type="SUPFAM" id="SSF46785">
    <property type="entry name" value="Winged helix' DNA-binding domain"/>
    <property type="match status" value="1"/>
</dbReference>
<proteinExistence type="predicted"/>
<dbReference type="PANTHER" id="PTHR33164:SF99">
    <property type="entry name" value="MARR FAMILY REGULATORY PROTEIN"/>
    <property type="match status" value="1"/>
</dbReference>
<dbReference type="GO" id="GO:0003700">
    <property type="term" value="F:DNA-binding transcription factor activity"/>
    <property type="evidence" value="ECO:0007669"/>
    <property type="project" value="InterPro"/>
</dbReference>
<dbReference type="EMBL" id="JAAHBZ010000008">
    <property type="protein sequence ID" value="NES29662.1"/>
    <property type="molecule type" value="Genomic_DNA"/>
</dbReference>
<dbReference type="Proteomes" id="UP000402241">
    <property type="component" value="Chromosome"/>
</dbReference>
<feature type="region of interest" description="Disordered" evidence="1">
    <location>
        <begin position="148"/>
        <end position="167"/>
    </location>
</feature>
<accession>A0AAJ2ZGV8</accession>
<name>A0AAJ2ZGV8_9ACTN</name>
<evidence type="ECO:0000313" key="6">
    <source>
        <dbReference type="Proteomes" id="UP000477779"/>
    </source>
</evidence>
<evidence type="ECO:0000259" key="2">
    <source>
        <dbReference type="PROSITE" id="PS50995"/>
    </source>
</evidence>
<feature type="domain" description="HTH marR-type" evidence="2">
    <location>
        <begin position="10"/>
        <end position="145"/>
    </location>
</feature>
<dbReference type="Pfam" id="PF12802">
    <property type="entry name" value="MarR_2"/>
    <property type="match status" value="1"/>
</dbReference>
<evidence type="ECO:0000313" key="5">
    <source>
        <dbReference type="Proteomes" id="UP000402241"/>
    </source>
</evidence>
<evidence type="ECO:0000313" key="4">
    <source>
        <dbReference type="EMBL" id="QGL50145.1"/>
    </source>
</evidence>
<dbReference type="PANTHER" id="PTHR33164">
    <property type="entry name" value="TRANSCRIPTIONAL REGULATOR, MARR FAMILY"/>
    <property type="match status" value="1"/>
</dbReference>
<reference evidence="4 5" key="1">
    <citation type="submission" date="2019-10" db="EMBL/GenBank/DDBJ databases">
        <title>Genome Sequence of Micromonospora terminaliae DSM 101760.</title>
        <authorList>
            <person name="Guo L."/>
        </authorList>
    </citation>
    <scope>NUCLEOTIDE SEQUENCE [LARGE SCALE GENOMIC DNA]</scope>
    <source>
        <strain evidence="4 5">DSM 101760</strain>
    </source>
</reference>
<reference evidence="3 6" key="2">
    <citation type="submission" date="2020-02" db="EMBL/GenBank/DDBJ databases">
        <title>WGS of Micromonospora spp. isolated from hot spring.</title>
        <authorList>
            <person name="Thawai C."/>
        </authorList>
    </citation>
    <scope>NUCLEOTIDE SEQUENCE [LARGE SCALE GENOMIC DNA]</scope>
    <source>
        <strain evidence="3 6">TMS7</strain>
    </source>
</reference>
<dbReference type="InterPro" id="IPR039422">
    <property type="entry name" value="MarR/SlyA-like"/>
</dbReference>
<dbReference type="RefSeq" id="WP_154229310.1">
    <property type="nucleotide sequence ID" value="NZ_CP045309.1"/>
</dbReference>
<sequence>MDKNVFDDPRITAIGLLFEVSAGLSARFAAQFEEHGLSPVEFEVLMRLTRSPGHQLRMTDLAAQTSLSTSGVTRVVDRMERDGLLRRRACPSDRRSSYAVVTAAGLSRLDETLPGHLRIIEEWFTGQLVPAQLEAVLDGLRRVRDAVHPGATAGSTEPVPAGRPADC</sequence>
<dbReference type="InterPro" id="IPR036388">
    <property type="entry name" value="WH-like_DNA-bd_sf"/>
</dbReference>
<dbReference type="InterPro" id="IPR000835">
    <property type="entry name" value="HTH_MarR-typ"/>
</dbReference>
<protein>
    <submittedName>
        <fullName evidence="3">MarR family transcriptional regulator</fullName>
    </submittedName>
</protein>
<dbReference type="EMBL" id="CP045309">
    <property type="protein sequence ID" value="QGL50145.1"/>
    <property type="molecule type" value="Genomic_DNA"/>
</dbReference>
<dbReference type="SMART" id="SM00347">
    <property type="entry name" value="HTH_MARR"/>
    <property type="match status" value="1"/>
</dbReference>
<dbReference type="Proteomes" id="UP000477779">
    <property type="component" value="Unassembled WGS sequence"/>
</dbReference>